<gene>
    <name evidence="1" type="ORF">L9F63_016614</name>
</gene>
<evidence type="ECO:0000313" key="1">
    <source>
        <dbReference type="EMBL" id="KAJ9590264.1"/>
    </source>
</evidence>
<keyword evidence="2" id="KW-1185">Reference proteome</keyword>
<sequence>KSIEHGRVCTYQYSIRASSLTVQNNHGSLSSNSSDKEKQMSELTFSLRLIYSFPENKTNHTEKCIQNTTSCYNDNLAHCAPVPNVPDVSYNFYNSCSDFVDRFRLLIIKEMHANLLNHVLNPNDPHITRCIT</sequence>
<protein>
    <submittedName>
        <fullName evidence="1">Uncharacterized protein</fullName>
    </submittedName>
</protein>
<reference evidence="1" key="1">
    <citation type="journal article" date="2023" name="IScience">
        <title>Live-bearing cockroach genome reveals convergent evolutionary mechanisms linked to viviparity in insects and beyond.</title>
        <authorList>
            <person name="Fouks B."/>
            <person name="Harrison M.C."/>
            <person name="Mikhailova A.A."/>
            <person name="Marchal E."/>
            <person name="English S."/>
            <person name="Carruthers M."/>
            <person name="Jennings E.C."/>
            <person name="Chiamaka E.L."/>
            <person name="Frigard R.A."/>
            <person name="Pippel M."/>
            <person name="Attardo G.M."/>
            <person name="Benoit J.B."/>
            <person name="Bornberg-Bauer E."/>
            <person name="Tobe S.S."/>
        </authorList>
    </citation>
    <scope>NUCLEOTIDE SEQUENCE</scope>
    <source>
        <strain evidence="1">Stay&amp;Tobe</strain>
    </source>
</reference>
<comment type="caution">
    <text evidence="1">The sequence shown here is derived from an EMBL/GenBank/DDBJ whole genome shotgun (WGS) entry which is preliminary data.</text>
</comment>
<feature type="non-terminal residue" evidence="1">
    <location>
        <position position="1"/>
    </location>
</feature>
<feature type="non-terminal residue" evidence="1">
    <location>
        <position position="132"/>
    </location>
</feature>
<organism evidence="1 2">
    <name type="scientific">Diploptera punctata</name>
    <name type="common">Pacific beetle cockroach</name>
    <dbReference type="NCBI Taxonomy" id="6984"/>
    <lineage>
        <taxon>Eukaryota</taxon>
        <taxon>Metazoa</taxon>
        <taxon>Ecdysozoa</taxon>
        <taxon>Arthropoda</taxon>
        <taxon>Hexapoda</taxon>
        <taxon>Insecta</taxon>
        <taxon>Pterygota</taxon>
        <taxon>Neoptera</taxon>
        <taxon>Polyneoptera</taxon>
        <taxon>Dictyoptera</taxon>
        <taxon>Blattodea</taxon>
        <taxon>Blaberoidea</taxon>
        <taxon>Blaberidae</taxon>
        <taxon>Diplopterinae</taxon>
        <taxon>Diploptera</taxon>
    </lineage>
</organism>
<dbReference type="EMBL" id="JASPKZ010004541">
    <property type="protein sequence ID" value="KAJ9590264.1"/>
    <property type="molecule type" value="Genomic_DNA"/>
</dbReference>
<dbReference type="Proteomes" id="UP001233999">
    <property type="component" value="Unassembled WGS sequence"/>
</dbReference>
<reference evidence="1" key="2">
    <citation type="submission" date="2023-05" db="EMBL/GenBank/DDBJ databases">
        <authorList>
            <person name="Fouks B."/>
        </authorList>
    </citation>
    <scope>NUCLEOTIDE SEQUENCE</scope>
    <source>
        <strain evidence="1">Stay&amp;Tobe</strain>
        <tissue evidence="1">Testes</tissue>
    </source>
</reference>
<dbReference type="AlphaFoldDB" id="A0AAD8EHM3"/>
<accession>A0AAD8EHM3</accession>
<proteinExistence type="predicted"/>
<evidence type="ECO:0000313" key="2">
    <source>
        <dbReference type="Proteomes" id="UP001233999"/>
    </source>
</evidence>
<name>A0AAD8EHM3_DIPPU</name>